<dbReference type="EMBL" id="KK198757">
    <property type="protein sequence ID" value="KCW72970.1"/>
    <property type="molecule type" value="Genomic_DNA"/>
</dbReference>
<gene>
    <name evidence="1" type="ORF">EUGRSUZ_E01419</name>
</gene>
<accession>A0A059C4X9</accession>
<name>A0A059C4X9_EUCGR</name>
<evidence type="ECO:0000313" key="1">
    <source>
        <dbReference type="EMBL" id="KCW72970.1"/>
    </source>
</evidence>
<reference evidence="1" key="1">
    <citation type="submission" date="2013-07" db="EMBL/GenBank/DDBJ databases">
        <title>The genome of Eucalyptus grandis.</title>
        <authorList>
            <person name="Schmutz J."/>
            <person name="Hayes R."/>
            <person name="Myburg A."/>
            <person name="Tuskan G."/>
            <person name="Grattapaglia D."/>
            <person name="Rokhsar D.S."/>
        </authorList>
    </citation>
    <scope>NUCLEOTIDE SEQUENCE</scope>
    <source>
        <tissue evidence="1">Leaf extractions</tissue>
    </source>
</reference>
<dbReference type="AlphaFoldDB" id="A0A059C4X9"/>
<dbReference type="Gramene" id="KCW72970">
    <property type="protein sequence ID" value="KCW72970"/>
    <property type="gene ID" value="EUGRSUZ_E01419"/>
</dbReference>
<protein>
    <submittedName>
        <fullName evidence="1">Uncharacterized protein</fullName>
    </submittedName>
</protein>
<sequence length="100" mass="11310">MHWNIKTTYLCNTQLHANILGGAELCPLCQPHSNQIVLVFHDPMTKRLVQEAPKWVNSPLADRTHSEVSCEGDHIKKYHPHPASKKLFSIQSTAILFLSP</sequence>
<dbReference type="InParanoid" id="A0A059C4X9"/>
<proteinExistence type="predicted"/>
<organism evidence="1">
    <name type="scientific">Eucalyptus grandis</name>
    <name type="common">Flooded gum</name>
    <dbReference type="NCBI Taxonomy" id="71139"/>
    <lineage>
        <taxon>Eukaryota</taxon>
        <taxon>Viridiplantae</taxon>
        <taxon>Streptophyta</taxon>
        <taxon>Embryophyta</taxon>
        <taxon>Tracheophyta</taxon>
        <taxon>Spermatophyta</taxon>
        <taxon>Magnoliopsida</taxon>
        <taxon>eudicotyledons</taxon>
        <taxon>Gunneridae</taxon>
        <taxon>Pentapetalae</taxon>
        <taxon>rosids</taxon>
        <taxon>malvids</taxon>
        <taxon>Myrtales</taxon>
        <taxon>Myrtaceae</taxon>
        <taxon>Myrtoideae</taxon>
        <taxon>Eucalypteae</taxon>
        <taxon>Eucalyptus</taxon>
    </lineage>
</organism>